<dbReference type="InterPro" id="IPR000571">
    <property type="entry name" value="Znf_CCCH"/>
</dbReference>
<keyword evidence="8" id="KW-0819">tRNA processing</keyword>
<comment type="similarity">
    <text evidence="8">Belongs to the dus family. Dus3 subfamily.</text>
</comment>
<protein>
    <recommendedName>
        <fullName evidence="1 8">tRNA-dihydrouridine(47) synthase [NAD(P)(+)]</fullName>
        <ecNumber evidence="8">1.3.1.-</ecNumber>
    </recommendedName>
    <alternativeName>
        <fullName evidence="8">tRNA-dihydrouridine synthase 3</fullName>
    </alternativeName>
</protein>
<comment type="caution">
    <text evidence="11">The sequence shown here is derived from an EMBL/GenBank/DDBJ whole genome shotgun (WGS) entry which is preliminary data.</text>
</comment>
<dbReference type="InterPro" id="IPR035587">
    <property type="entry name" value="DUS-like_FMN-bd"/>
</dbReference>
<feature type="compositionally biased region" description="Polar residues" evidence="9">
    <location>
        <begin position="265"/>
        <end position="275"/>
    </location>
</feature>
<comment type="cofactor">
    <cofactor evidence="8">
        <name>FMN</name>
        <dbReference type="ChEBI" id="CHEBI:58210"/>
    </cofactor>
</comment>
<comment type="catalytic activity">
    <reaction evidence="3">
        <text>5,6-dihydrouridine(47) in tRNA + NAD(+) = uridine(47) in tRNA + NADH + H(+)</text>
        <dbReference type="Rhea" id="RHEA:53364"/>
        <dbReference type="Rhea" id="RHEA-COMP:13539"/>
        <dbReference type="Rhea" id="RHEA-COMP:13540"/>
        <dbReference type="ChEBI" id="CHEBI:15378"/>
        <dbReference type="ChEBI" id="CHEBI:57540"/>
        <dbReference type="ChEBI" id="CHEBI:57945"/>
        <dbReference type="ChEBI" id="CHEBI:65315"/>
        <dbReference type="ChEBI" id="CHEBI:74443"/>
        <dbReference type="EC" id="1.3.1.89"/>
    </reaction>
    <physiologicalReaction direction="right-to-left" evidence="3">
        <dbReference type="Rhea" id="RHEA:53366"/>
    </physiologicalReaction>
</comment>
<keyword evidence="7 8" id="KW-0863">Zinc-finger</keyword>
<evidence type="ECO:0000256" key="9">
    <source>
        <dbReference type="SAM" id="MobiDB-lite"/>
    </source>
</evidence>
<evidence type="ECO:0000256" key="5">
    <source>
        <dbReference type="ARBA" id="ARBA00049447"/>
    </source>
</evidence>
<dbReference type="PROSITE" id="PS50103">
    <property type="entry name" value="ZF_C3H1"/>
    <property type="match status" value="1"/>
</dbReference>
<keyword evidence="8" id="KW-0285">Flavoprotein</keyword>
<keyword evidence="7 8" id="KW-0862">Zinc</keyword>
<dbReference type="GO" id="GO:0050660">
    <property type="term" value="F:flavin adenine dinucleotide binding"/>
    <property type="evidence" value="ECO:0007669"/>
    <property type="project" value="UniProtKB-UniRule"/>
</dbReference>
<gene>
    <name evidence="11" type="ORF">TGDOM2_228080</name>
</gene>
<feature type="region of interest" description="Disordered" evidence="9">
    <location>
        <begin position="1"/>
        <end position="93"/>
    </location>
</feature>
<dbReference type="Proteomes" id="UP000028837">
    <property type="component" value="Unassembled WGS sequence"/>
</dbReference>
<proteinExistence type="inferred from homology"/>
<dbReference type="EMBL" id="AHZU02000388">
    <property type="protein sequence ID" value="KFG44970.1"/>
    <property type="molecule type" value="Genomic_DNA"/>
</dbReference>
<evidence type="ECO:0000313" key="11">
    <source>
        <dbReference type="EMBL" id="KFG44970.1"/>
    </source>
</evidence>
<dbReference type="GO" id="GO:0008270">
    <property type="term" value="F:zinc ion binding"/>
    <property type="evidence" value="ECO:0007669"/>
    <property type="project" value="UniProtKB-KW"/>
</dbReference>
<evidence type="ECO:0000259" key="10">
    <source>
        <dbReference type="PROSITE" id="PS50103"/>
    </source>
</evidence>
<feature type="compositionally biased region" description="Low complexity" evidence="9">
    <location>
        <begin position="26"/>
        <end position="67"/>
    </location>
</feature>
<feature type="domain" description="C3H1-type" evidence="10">
    <location>
        <begin position="630"/>
        <end position="661"/>
    </location>
</feature>
<dbReference type="PANTHER" id="PTHR45846">
    <property type="entry name" value="TRNA-DIHYDROURIDINE(47) SYNTHASE [NAD(P)(+)]-LIKE"/>
    <property type="match status" value="1"/>
</dbReference>
<feature type="compositionally biased region" description="Basic and acidic residues" evidence="9">
    <location>
        <begin position="189"/>
        <end position="198"/>
    </location>
</feature>
<dbReference type="GO" id="GO:0102265">
    <property type="term" value="F:tRNA-dihydrouridine47 synthase activity"/>
    <property type="evidence" value="ECO:0007669"/>
    <property type="project" value="UniProtKB-EC"/>
</dbReference>
<evidence type="ECO:0000313" key="12">
    <source>
        <dbReference type="Proteomes" id="UP000028837"/>
    </source>
</evidence>
<dbReference type="PANTHER" id="PTHR45846:SF1">
    <property type="entry name" value="TRNA-DIHYDROURIDINE(47) SYNTHASE [NAD(P)(+)]-LIKE"/>
    <property type="match status" value="1"/>
</dbReference>
<keyword evidence="7 8" id="KW-0479">Metal-binding</keyword>
<feature type="compositionally biased region" description="Basic and acidic residues" evidence="9">
    <location>
        <begin position="241"/>
        <end position="261"/>
    </location>
</feature>
<dbReference type="GO" id="GO:0106414">
    <property type="term" value="F:mRNA dihydrouridine synthase activity"/>
    <property type="evidence" value="ECO:0007669"/>
    <property type="project" value="RHEA"/>
</dbReference>
<dbReference type="Pfam" id="PF01207">
    <property type="entry name" value="Dus"/>
    <property type="match status" value="1"/>
</dbReference>
<feature type="region of interest" description="Disordered" evidence="9">
    <location>
        <begin position="708"/>
        <end position="727"/>
    </location>
</feature>
<comment type="catalytic activity">
    <reaction evidence="6">
        <text>5,6-dihydrouridine(47) in tRNA + NADP(+) = uridine(47) in tRNA + NADPH + H(+)</text>
        <dbReference type="Rhea" id="RHEA:53360"/>
        <dbReference type="Rhea" id="RHEA-COMP:13539"/>
        <dbReference type="Rhea" id="RHEA-COMP:13540"/>
        <dbReference type="ChEBI" id="CHEBI:15378"/>
        <dbReference type="ChEBI" id="CHEBI:57783"/>
        <dbReference type="ChEBI" id="CHEBI:58349"/>
        <dbReference type="ChEBI" id="CHEBI:65315"/>
        <dbReference type="ChEBI" id="CHEBI:74443"/>
        <dbReference type="EC" id="1.3.1.89"/>
    </reaction>
    <physiologicalReaction direction="right-to-left" evidence="6">
        <dbReference type="Rhea" id="RHEA:53362"/>
    </physiologicalReaction>
</comment>
<dbReference type="VEuPathDB" id="ToxoDB:TGDOM2_228080"/>
<dbReference type="EC" id="1.3.1.-" evidence="8"/>
<dbReference type="Gene3D" id="3.20.20.70">
    <property type="entry name" value="Aldolase class I"/>
    <property type="match status" value="1"/>
</dbReference>
<feature type="zinc finger region" description="C3H1-type" evidence="7">
    <location>
        <begin position="630"/>
        <end position="661"/>
    </location>
</feature>
<feature type="compositionally biased region" description="Low complexity" evidence="9">
    <location>
        <begin position="201"/>
        <end position="223"/>
    </location>
</feature>
<evidence type="ECO:0000256" key="4">
    <source>
        <dbReference type="ARBA" id="ARBA00048342"/>
    </source>
</evidence>
<feature type="compositionally biased region" description="Basic and acidic residues" evidence="9">
    <location>
        <begin position="486"/>
        <end position="524"/>
    </location>
</feature>
<dbReference type="GO" id="GO:0003723">
    <property type="term" value="F:RNA binding"/>
    <property type="evidence" value="ECO:0007669"/>
    <property type="project" value="TreeGrafter"/>
</dbReference>
<dbReference type="OrthoDB" id="331983at2759"/>
<evidence type="ECO:0000256" key="2">
    <source>
        <dbReference type="ARBA" id="ARBA00022664"/>
    </source>
</evidence>
<reference evidence="11 12" key="1">
    <citation type="submission" date="2014-02" db="EMBL/GenBank/DDBJ databases">
        <authorList>
            <person name="Sibley D."/>
            <person name="Venepally P."/>
            <person name="Karamycheva S."/>
            <person name="Hadjithomas M."/>
            <person name="Khan A."/>
            <person name="Brunk B."/>
            <person name="Roos D."/>
            <person name="Caler E."/>
            <person name="Lorenzi H."/>
        </authorList>
    </citation>
    <scope>NUCLEOTIDE SEQUENCE [LARGE SCALE GENOMIC DNA]</scope>
    <source>
        <strain evidence="11 12">GAB2-2007-GAL-DOM2</strain>
    </source>
</reference>
<evidence type="ECO:0000256" key="1">
    <source>
        <dbReference type="ARBA" id="ARBA00012376"/>
    </source>
</evidence>
<dbReference type="InterPro" id="IPR013785">
    <property type="entry name" value="Aldolase_TIM"/>
</dbReference>
<comment type="catalytic activity">
    <reaction evidence="4">
        <text>a 5,6-dihydrouridine in mRNA + NAD(+) = a uridine in mRNA + NADH + H(+)</text>
        <dbReference type="Rhea" id="RHEA:69851"/>
        <dbReference type="Rhea" id="RHEA-COMP:14658"/>
        <dbReference type="Rhea" id="RHEA-COMP:17789"/>
        <dbReference type="ChEBI" id="CHEBI:15378"/>
        <dbReference type="ChEBI" id="CHEBI:57540"/>
        <dbReference type="ChEBI" id="CHEBI:57945"/>
        <dbReference type="ChEBI" id="CHEBI:65315"/>
        <dbReference type="ChEBI" id="CHEBI:74443"/>
    </reaction>
    <physiologicalReaction direction="right-to-left" evidence="4">
        <dbReference type="Rhea" id="RHEA:69853"/>
    </physiologicalReaction>
</comment>
<dbReference type="SMR" id="A0A086KKQ2"/>
<dbReference type="CDD" id="cd02801">
    <property type="entry name" value="DUS_like_FMN"/>
    <property type="match status" value="1"/>
</dbReference>
<evidence type="ECO:0000256" key="7">
    <source>
        <dbReference type="PROSITE-ProRule" id="PRU00723"/>
    </source>
</evidence>
<dbReference type="SUPFAM" id="SSF51395">
    <property type="entry name" value="FMN-linked oxidoreductases"/>
    <property type="match status" value="1"/>
</dbReference>
<evidence type="ECO:0000256" key="3">
    <source>
        <dbReference type="ARBA" id="ARBA00048266"/>
    </source>
</evidence>
<organism evidence="11 12">
    <name type="scientific">Toxoplasma gondii GAB2-2007-GAL-DOM2</name>
    <dbReference type="NCBI Taxonomy" id="1130820"/>
    <lineage>
        <taxon>Eukaryota</taxon>
        <taxon>Sar</taxon>
        <taxon>Alveolata</taxon>
        <taxon>Apicomplexa</taxon>
        <taxon>Conoidasida</taxon>
        <taxon>Coccidia</taxon>
        <taxon>Eucoccidiorida</taxon>
        <taxon>Eimeriorina</taxon>
        <taxon>Sarcocystidae</taxon>
        <taxon>Toxoplasma</taxon>
    </lineage>
</organism>
<feature type="compositionally biased region" description="Low complexity" evidence="9">
    <location>
        <begin position="361"/>
        <end position="373"/>
    </location>
</feature>
<comment type="catalytic activity">
    <reaction evidence="5">
        <text>a 5,6-dihydrouridine in mRNA + NADP(+) = a uridine in mRNA + NADPH + H(+)</text>
        <dbReference type="Rhea" id="RHEA:69855"/>
        <dbReference type="Rhea" id="RHEA-COMP:14658"/>
        <dbReference type="Rhea" id="RHEA-COMP:17789"/>
        <dbReference type="ChEBI" id="CHEBI:15378"/>
        <dbReference type="ChEBI" id="CHEBI:57783"/>
        <dbReference type="ChEBI" id="CHEBI:58349"/>
        <dbReference type="ChEBI" id="CHEBI:65315"/>
        <dbReference type="ChEBI" id="CHEBI:74443"/>
    </reaction>
    <physiologicalReaction direction="right-to-left" evidence="5">
        <dbReference type="Rhea" id="RHEA:69857"/>
    </physiologicalReaction>
</comment>
<keyword evidence="8" id="KW-0288">FMN</keyword>
<dbReference type="AlphaFoldDB" id="A0A086KKQ2"/>
<feature type="region of interest" description="Disordered" evidence="9">
    <location>
        <begin position="353"/>
        <end position="537"/>
    </location>
</feature>
<sequence length="1220" mass="131384">MASRVGPESPSAGCQKQPADVKSGDALKSPSPSSTVSAWSRASSSLSTGAVSPPSCSPSSLLAGSPLTCRSSIGLPGERPSSSVSEAPAVAHAETQQRATAGYVFVVGKRRRESADASDMHSAALPLPPNLPPFVSFNCDHLLSALNPELLGAHAAICLQRGEAPMVPDWIRASGFSSEGSDDEESDGDTDRCVKEGNARPASASLPSSLPTSSSSKSSASASTPPPPQGHEGPCGGQWVKKHERETRRWSTRRLLKEAERLGALTTNNGGQLTLSEESSAERESARQVGHCSCRVEGEANEGGSLQERRDALLLQLQRRFDDRLRRLQRGGEGGGLGLGAVRKLLEWHAESDGKTRSREAGLGAALASSPSGLHEDGGELKQRENSSRDAGAEEREREEAKNGAEERSQKDDGRQRNSGEAGDGRPAPHNSGTKGKKASFNPLVEWCGNEESAHLEENDVEGGTMRGGKEERTAADAPEFSSAQEGRERVSEDASCAREKRRSCRADGDDEERSKTQDGDETRKRRRGQNSAVERLANTQQIRKEAAAQDFCLRMAACGSCEGAEGKAADGLDKARPGGSNHEGENENHSREGETNVEAKQRRMHAQKGVPVCRRPHDLKAFLKTRPEDIQTRSCPFFDAGFPLCPFGACCRFGACHIDAEGFNLCADGSRVTPDALEALQRRLHAEEELNCVSSFRAKTIAQDSKQKVGSNCGPGHLDTSSEHPRFSDDTAVASCLPSSPSSTPPCATSALSSSLDAEGCSCSSSASSFSSSAFPVDGETERLRVGSLSALSPREQRVATRETFRRRLLDSPRGRGRRLILAPLTTVGNLPFRRLCVELGAEVTVSEMAVAKSIVDGKQSELSLLKRHKSETFFGVQIAGGTPEVLNACTDILASEDVSCDFIDLNAACPLVQLHRRFKAGACMLDHPKRLESLVESMTTRHPEVPVTVKLRTANQGKKQVLHSFIRRLGDAGAAALIVHGRTAQQRYTKAADWSYVAQCREALDSSTPLIGCGDIFSSPEFEFRLASGASDGLMIARAALVKPWVFTEISERKVWDISASERLDLLKRFVRFGLEHWGSDSRGVATTRRFLLELLSFQHRYVPPPFFEFLPQLLQWRPSPFVARSNLENMLASPSVKDWIDISSLLLGPPPEDFSFVPKHASNSYAPLSSSTSSLSTVRASADPSGLQPPSGGLLFDVTSFFHSQILGNGVVREFGA</sequence>
<keyword evidence="8" id="KW-0560">Oxidoreductase</keyword>
<name>A0A086KKQ2_TOXGO</name>
<feature type="region of interest" description="Disordered" evidence="9">
    <location>
        <begin position="172"/>
        <end position="284"/>
    </location>
</feature>
<keyword evidence="2" id="KW-0507">mRNA processing</keyword>
<feature type="region of interest" description="Disordered" evidence="9">
    <location>
        <begin position="569"/>
        <end position="610"/>
    </location>
</feature>
<accession>A0A086KKQ2</accession>
<evidence type="ECO:0000256" key="8">
    <source>
        <dbReference type="RuleBase" id="RU291113"/>
    </source>
</evidence>
<feature type="compositionally biased region" description="Basic and acidic residues" evidence="9">
    <location>
        <begin position="374"/>
        <end position="418"/>
    </location>
</feature>
<feature type="compositionally biased region" description="Basic and acidic residues" evidence="9">
    <location>
        <begin position="569"/>
        <end position="602"/>
    </location>
</feature>
<evidence type="ECO:0000256" key="6">
    <source>
        <dbReference type="ARBA" id="ARBA00049513"/>
    </source>
</evidence>
<dbReference type="GO" id="GO:0006397">
    <property type="term" value="P:mRNA processing"/>
    <property type="evidence" value="ECO:0007669"/>
    <property type="project" value="UniProtKB-KW"/>
</dbReference>
<feature type="compositionally biased region" description="Low complexity" evidence="9">
    <location>
        <begin position="80"/>
        <end position="93"/>
    </location>
</feature>